<evidence type="ECO:0000313" key="2">
    <source>
        <dbReference type="EMBL" id="ASK41425.1"/>
    </source>
</evidence>
<evidence type="ECO:0000313" key="1">
    <source>
        <dbReference type="EMBL" id="ASK40661.1"/>
    </source>
</evidence>
<dbReference type="EMBL" id="KY000029">
    <property type="protein sequence ID" value="ASK41425.1"/>
    <property type="molecule type" value="Genomic_DNA"/>
</dbReference>
<dbReference type="EMBL" id="KY000025">
    <property type="protein sequence ID" value="ASK40661.1"/>
    <property type="molecule type" value="Genomic_DNA"/>
</dbReference>
<dbReference type="RefSeq" id="WP_080830712.1">
    <property type="nucleotide sequence ID" value="NZ_KY000025.1"/>
</dbReference>
<geneLocation type="plasmid" evidence="1">
    <name>pTi_AR125</name>
</geneLocation>
<reference evidence="2" key="1">
    <citation type="submission" date="2016-10" db="EMBL/GenBank/DDBJ databases">
        <title>Agrobacterium Ti plasmids: Classification based on T-DNA and Vir regions organization.</title>
        <authorList>
            <person name="Nabi N."/>
            <person name="Vial L."/>
            <person name="Ben Hafsa A."/>
            <person name="Chapulliot D."/>
            <person name="Berard A."/>
            <person name="Chauveau A."/>
            <person name="Le Paslier M.-C."/>
            <person name="Harzallah Skhiri F."/>
            <person name="Brunel D."/>
            <person name="Nesme X."/>
            <person name="Chaouachi M."/>
        </authorList>
    </citation>
    <scope>NUCLEOTIDE SEQUENCE</scope>
    <source>
        <strain evidence="1">AR125</strain>
        <strain evidence="2">CFBP5499</strain>
        <plasmid evidence="1">pTi_AR125</plasmid>
        <plasmid evidence="2">pTi_CFBP5499</plasmid>
    </source>
</reference>
<name>A0A2Z2PJ32_9HYPH</name>
<dbReference type="Gene3D" id="3.40.630.30">
    <property type="match status" value="1"/>
</dbReference>
<keyword evidence="2" id="KW-0614">Plasmid</keyword>
<dbReference type="AlphaFoldDB" id="A0A2Z2PJ32"/>
<geneLocation type="plasmid" evidence="2">
    <name>pTi_CFBP5499</name>
</geneLocation>
<organism evidence="2">
    <name type="scientific">Agrobacterium genomosp. 6</name>
    <dbReference type="NCBI Taxonomy" id="1183411"/>
    <lineage>
        <taxon>Bacteria</taxon>
        <taxon>Pseudomonadati</taxon>
        <taxon>Pseudomonadota</taxon>
        <taxon>Alphaproteobacteria</taxon>
        <taxon>Hyphomicrobiales</taxon>
        <taxon>Rhizobiaceae</taxon>
        <taxon>Rhizobium/Agrobacterium group</taxon>
        <taxon>Agrobacterium</taxon>
        <taxon>Agrobacterium tumefaciens complex</taxon>
    </lineage>
</organism>
<sequence>MDSPGRPLDYPSLRKLFVNIGAFHPDSYSIAPLYYKLTGRRGAIVYASDKSCFVQSKHPHSEDCILIFPEIGLQADYALTASILPDLVGKQNDIRLARYTAGDLEKLENKLESSGSDISVSIINEEELDWKYPVRVLGTQKVATLDGRQFAKIRNKCRRAGTDIEATSIDVMSDLAPFRATLRFWEGTMILDRKDTPEMTQFYEHLFRILSTPIPEVGGLVFFKSARPVGFTIWENIGAGVANLYVNLCDTTITGLSDFQLVTTCQRLHEQGIEALNMGGSELPSLDEFKSKYDPIATIDLYSARISQRRKLKPEVAISAITDGSDYVI</sequence>
<proteinExistence type="predicted"/>
<accession>A0A2Z2PJ32</accession>
<protein>
    <submittedName>
        <fullName evidence="2">Uncharacterized protein</fullName>
    </submittedName>
</protein>